<dbReference type="InterPro" id="IPR027417">
    <property type="entry name" value="P-loop_NTPase"/>
</dbReference>
<sequence length="371" mass="43392">MVINVLRKFSVKGFKNFSKKITLDFSNVRDYRFNSQCLTNGLVSKAIVYGKNSVGKTNLGLAIFDIVSHLTNKNVTPNLYDYYLCSDGLSNYAEFNYVFQFDKDIIKYSYKKDKKQTLVYEKVVLNEELLFEYDYINNQGDTSGIDKLASTLNWAFQDTDCILKYVVNNTVLSDSHPLRKMIRFVSNMLWFRNLDENRYIGFKSDSKDYLDFIFEDDTLQEFDEFLHITGIKEDLVAIKDADGVKRLYFNTDTPLPFFKVASSGTRALYTFFYWYKTAKDVSFMYVDEFDAYYHYELSEYIVTILEKMTNTQVIITSHNTNLLTNKIMRPDCYFILSNNKLTSFADATSRELREGHNLEKLYLSGEFDGEE</sequence>
<dbReference type="RefSeq" id="WP_252967947.1">
    <property type="nucleotide sequence ID" value="NZ_JBBMEZ010000009.1"/>
</dbReference>
<accession>A0ABV1FBE2</accession>
<evidence type="ECO:0000259" key="1">
    <source>
        <dbReference type="Pfam" id="PF13304"/>
    </source>
</evidence>
<dbReference type="Pfam" id="PF13304">
    <property type="entry name" value="AAA_21"/>
    <property type="match status" value="1"/>
</dbReference>
<proteinExistence type="predicted"/>
<evidence type="ECO:0000313" key="3">
    <source>
        <dbReference type="Proteomes" id="UP001490816"/>
    </source>
</evidence>
<feature type="domain" description="ATPase AAA-type core" evidence="1">
    <location>
        <begin position="46"/>
        <end position="323"/>
    </location>
</feature>
<dbReference type="GO" id="GO:0005524">
    <property type="term" value="F:ATP binding"/>
    <property type="evidence" value="ECO:0007669"/>
    <property type="project" value="UniProtKB-KW"/>
</dbReference>
<keyword evidence="3" id="KW-1185">Reference proteome</keyword>
<evidence type="ECO:0000313" key="2">
    <source>
        <dbReference type="EMBL" id="MEQ2469622.1"/>
    </source>
</evidence>
<dbReference type="PANTHER" id="PTHR43581">
    <property type="entry name" value="ATP/GTP PHOSPHATASE"/>
    <property type="match status" value="1"/>
</dbReference>
<comment type="caution">
    <text evidence="2">The sequence shown here is derived from an EMBL/GenBank/DDBJ whole genome shotgun (WGS) entry which is preliminary data.</text>
</comment>
<keyword evidence="2" id="KW-0547">Nucleotide-binding</keyword>
<protein>
    <submittedName>
        <fullName evidence="2">ATP-binding protein</fullName>
    </submittedName>
</protein>
<keyword evidence="2" id="KW-0067">ATP-binding</keyword>
<gene>
    <name evidence="2" type="ORF">WMO39_04640</name>
</gene>
<dbReference type="Gene3D" id="3.40.50.300">
    <property type="entry name" value="P-loop containing nucleotide triphosphate hydrolases"/>
    <property type="match status" value="1"/>
</dbReference>
<dbReference type="SUPFAM" id="SSF52540">
    <property type="entry name" value="P-loop containing nucleoside triphosphate hydrolases"/>
    <property type="match status" value="1"/>
</dbReference>
<dbReference type="Proteomes" id="UP001490816">
    <property type="component" value="Unassembled WGS sequence"/>
</dbReference>
<reference evidence="2 3" key="1">
    <citation type="submission" date="2024-03" db="EMBL/GenBank/DDBJ databases">
        <title>Human intestinal bacterial collection.</title>
        <authorList>
            <person name="Pauvert C."/>
            <person name="Hitch T.C.A."/>
            <person name="Clavel T."/>
        </authorList>
    </citation>
    <scope>NUCLEOTIDE SEQUENCE [LARGE SCALE GENOMIC DNA]</scope>
    <source>
        <strain evidence="2 3">CLA-JM-H38</strain>
    </source>
</reference>
<dbReference type="InterPro" id="IPR051396">
    <property type="entry name" value="Bact_Antivir_Def_Nuclease"/>
</dbReference>
<dbReference type="InterPro" id="IPR003959">
    <property type="entry name" value="ATPase_AAA_core"/>
</dbReference>
<organism evidence="2 3">
    <name type="scientific">Ruminococcoides intestinale</name>
    <dbReference type="NCBI Taxonomy" id="3133162"/>
    <lineage>
        <taxon>Bacteria</taxon>
        <taxon>Bacillati</taxon>
        <taxon>Bacillota</taxon>
        <taxon>Clostridia</taxon>
        <taxon>Eubacteriales</taxon>
        <taxon>Oscillospiraceae</taxon>
        <taxon>Ruminococcoides</taxon>
    </lineage>
</organism>
<name>A0ABV1FBE2_9FIRM</name>
<dbReference type="EMBL" id="JBBMEZ010000009">
    <property type="protein sequence ID" value="MEQ2469622.1"/>
    <property type="molecule type" value="Genomic_DNA"/>
</dbReference>
<dbReference type="PANTHER" id="PTHR43581:SF4">
    <property type="entry name" value="ATP_GTP PHOSPHATASE"/>
    <property type="match status" value="1"/>
</dbReference>